<evidence type="ECO:0008006" key="4">
    <source>
        <dbReference type="Google" id="ProtNLM"/>
    </source>
</evidence>
<sequence>MTRRTAAGALGVLVAVGAVACAPTPIDLPDTGYPWHTRIVATTFWVGEVFDPAAPDGSQRVSAYDSMWLESYGGCDGVVVDEECRTEPRTAVNGFFPTRMTPRQNPFYLDLPYDDVNDDKGFAHRGDVIPWADEPGYIDDVDDRSVSLMKNRWVILHREGRVCFGQIQDAGPGEYRDAAYVFGDDDRRPDNTRYNGAGLDVSPALNGCLGFTDLDGQDDRVDWAFIDDEDVPDGPWKRIVTDSPVQ</sequence>
<feature type="signal peptide" evidence="1">
    <location>
        <begin position="1"/>
        <end position="20"/>
    </location>
</feature>
<evidence type="ECO:0000313" key="2">
    <source>
        <dbReference type="EMBL" id="MFM2718914.1"/>
    </source>
</evidence>
<dbReference type="EMBL" id="JAROCE010000001">
    <property type="protein sequence ID" value="MFM2718914.1"/>
    <property type="molecule type" value="Genomic_DNA"/>
</dbReference>
<proteinExistence type="predicted"/>
<feature type="chain" id="PRO_5045617353" description="Lipoprotein" evidence="1">
    <location>
        <begin position="21"/>
        <end position="246"/>
    </location>
</feature>
<dbReference type="RefSeq" id="WP_408904694.1">
    <property type="nucleotide sequence ID" value="NZ_JAROCE010000001.1"/>
</dbReference>
<dbReference type="PROSITE" id="PS51257">
    <property type="entry name" value="PROKAR_LIPOPROTEIN"/>
    <property type="match status" value="1"/>
</dbReference>
<keyword evidence="3" id="KW-1185">Reference proteome</keyword>
<keyword evidence="1" id="KW-0732">Signal</keyword>
<evidence type="ECO:0000256" key="1">
    <source>
        <dbReference type="SAM" id="SignalP"/>
    </source>
</evidence>
<reference evidence="2 3" key="1">
    <citation type="submission" date="2023-03" db="EMBL/GenBank/DDBJ databases">
        <title>MT1 and MT2 Draft Genomes of Novel Species.</title>
        <authorList>
            <person name="Venkateswaran K."/>
        </authorList>
    </citation>
    <scope>NUCLEOTIDE SEQUENCE [LARGE SCALE GENOMIC DNA]</scope>
    <source>
        <strain evidence="2 3">IF8SW-P5</strain>
    </source>
</reference>
<accession>A0ABW9GC88</accession>
<dbReference type="Proteomes" id="UP001630303">
    <property type="component" value="Unassembled WGS sequence"/>
</dbReference>
<evidence type="ECO:0000313" key="3">
    <source>
        <dbReference type="Proteomes" id="UP001630303"/>
    </source>
</evidence>
<comment type="caution">
    <text evidence="2">The sequence shown here is derived from an EMBL/GenBank/DDBJ whole genome shotgun (WGS) entry which is preliminary data.</text>
</comment>
<protein>
    <recommendedName>
        <fullName evidence="4">Lipoprotein</fullName>
    </recommendedName>
</protein>
<name>A0ABW9GC88_9MICO</name>
<gene>
    <name evidence="2" type="ORF">P5G46_00115</name>
</gene>
<organism evidence="2 3">
    <name type="scientific">Microbacterium mcarthurae</name>
    <dbReference type="NCBI Taxonomy" id="3035918"/>
    <lineage>
        <taxon>Bacteria</taxon>
        <taxon>Bacillati</taxon>
        <taxon>Actinomycetota</taxon>
        <taxon>Actinomycetes</taxon>
        <taxon>Micrococcales</taxon>
        <taxon>Microbacteriaceae</taxon>
        <taxon>Microbacterium</taxon>
    </lineage>
</organism>